<dbReference type="Proteomes" id="UP000078290">
    <property type="component" value="Unassembled WGS sequence"/>
</dbReference>
<reference evidence="2" key="1">
    <citation type="submission" date="2016-05" db="EMBL/GenBank/DDBJ databases">
        <authorList>
            <person name="Wang W."/>
            <person name="Zhu L."/>
        </authorList>
    </citation>
    <scope>NUCLEOTIDE SEQUENCE [LARGE SCALE GENOMIC DNA]</scope>
    <source>
        <strain evidence="2">W-2</strain>
    </source>
</reference>
<evidence type="ECO:0000313" key="2">
    <source>
        <dbReference type="Proteomes" id="UP000078290"/>
    </source>
</evidence>
<proteinExistence type="predicted"/>
<protein>
    <submittedName>
        <fullName evidence="1">Retroviral VpR/VpX protein</fullName>
    </submittedName>
</protein>
<organism evidence="1 2">
    <name type="scientific">Parageobacillus thermoglucosidasius</name>
    <name type="common">Geobacillus thermoglucosidasius</name>
    <dbReference type="NCBI Taxonomy" id="1426"/>
    <lineage>
        <taxon>Bacteria</taxon>
        <taxon>Bacillati</taxon>
        <taxon>Bacillota</taxon>
        <taxon>Bacilli</taxon>
        <taxon>Bacillales</taxon>
        <taxon>Anoxybacillaceae</taxon>
        <taxon>Parageobacillus</taxon>
    </lineage>
</organism>
<comment type="caution">
    <text evidence="1">The sequence shown here is derived from an EMBL/GenBank/DDBJ whole genome shotgun (WGS) entry which is preliminary data.</text>
</comment>
<dbReference type="OrthoDB" id="9882304at2"/>
<name>A0A1B7KSS6_PARTM</name>
<sequence>MASLSESIEQEVKRRTYEAMMDYLKSYQGQVEEAIGEFRHGTHAFYHASAENVPHWQGEPGKAHEPISGNLRQMIDATADGLLYEISREIAQIRRKIEERQ</sequence>
<dbReference type="AlphaFoldDB" id="A0A1B7KSS6"/>
<accession>A0A1B7KSS6</accession>
<evidence type="ECO:0000313" key="1">
    <source>
        <dbReference type="EMBL" id="OAT73121.1"/>
    </source>
</evidence>
<dbReference type="RefSeq" id="WP_064550797.1">
    <property type="nucleotide sequence ID" value="NZ_LXMA01000012.1"/>
</dbReference>
<dbReference type="EMBL" id="LXMA01000012">
    <property type="protein sequence ID" value="OAT73121.1"/>
    <property type="molecule type" value="Genomic_DNA"/>
</dbReference>
<gene>
    <name evidence="1" type="ORF">A7K69_03805</name>
</gene>